<organism evidence="1 2">
    <name type="scientific">Streptomyces telluris</name>
    <dbReference type="NCBI Taxonomy" id="2720021"/>
    <lineage>
        <taxon>Bacteria</taxon>
        <taxon>Bacillati</taxon>
        <taxon>Actinomycetota</taxon>
        <taxon>Actinomycetes</taxon>
        <taxon>Kitasatosporales</taxon>
        <taxon>Streptomycetaceae</taxon>
        <taxon>Streptomyces</taxon>
    </lineage>
</organism>
<dbReference type="EMBL" id="JANIID010000032">
    <property type="protein sequence ID" value="MCQ8773649.1"/>
    <property type="molecule type" value="Genomic_DNA"/>
</dbReference>
<name>A0A9X2LMF4_9ACTN</name>
<reference evidence="1" key="1">
    <citation type="submission" date="2022-06" db="EMBL/GenBank/DDBJ databases">
        <title>WGS of actinobacteria.</title>
        <authorList>
            <person name="Thawai C."/>
        </authorList>
    </citation>
    <scope>NUCLEOTIDE SEQUENCE</scope>
    <source>
        <strain evidence="1">AA8</strain>
    </source>
</reference>
<evidence type="ECO:0000313" key="2">
    <source>
        <dbReference type="Proteomes" id="UP001142374"/>
    </source>
</evidence>
<dbReference type="RefSeq" id="WP_168094370.1">
    <property type="nucleotide sequence ID" value="NZ_JAATER010000244.1"/>
</dbReference>
<dbReference type="Proteomes" id="UP001142374">
    <property type="component" value="Unassembled WGS sequence"/>
</dbReference>
<protein>
    <submittedName>
        <fullName evidence="1">Uncharacterized protein</fullName>
    </submittedName>
</protein>
<dbReference type="AlphaFoldDB" id="A0A9X2LMF4"/>
<comment type="caution">
    <text evidence="1">The sequence shown here is derived from an EMBL/GenBank/DDBJ whole genome shotgun (WGS) entry which is preliminary data.</text>
</comment>
<sequence>MGGIPGAREELDRLGRALRTKLVELIDDLTPGSDLRLLFLDEPGVVDWHEPLRYQYWTSSFSGERPAHASAADIASRAAALLGSAGWEAATSQEDAGGRNRSVVTGRRDGCSIEIRVGDHGSLVYFGGRTPAMALYETEEFPWPEPARTAATVTPGYVLCYECDGLGWCPGCEGRGWVRDEARGRKNCSACHRDRVCLICRGAAQLAISELSPYQRGYYPELG</sequence>
<accession>A0A9X2LMF4</accession>
<gene>
    <name evidence="1" type="ORF">NQU55_28395</name>
</gene>
<keyword evidence="2" id="KW-1185">Reference proteome</keyword>
<evidence type="ECO:0000313" key="1">
    <source>
        <dbReference type="EMBL" id="MCQ8773649.1"/>
    </source>
</evidence>
<proteinExistence type="predicted"/>